<protein>
    <submittedName>
        <fullName evidence="1">Uncharacterized protein</fullName>
    </submittedName>
</protein>
<name>H0EEL2_GLAL7</name>
<gene>
    <name evidence="1" type="ORF">M7I_0892</name>
</gene>
<comment type="caution">
    <text evidence="1">The sequence shown here is derived from an EMBL/GenBank/DDBJ whole genome shotgun (WGS) entry which is preliminary data.</text>
</comment>
<dbReference type="HOGENOM" id="CLU_178685_0_0_1"/>
<proteinExistence type="predicted"/>
<dbReference type="Proteomes" id="UP000005446">
    <property type="component" value="Unassembled WGS sequence"/>
</dbReference>
<organism evidence="1 2">
    <name type="scientific">Glarea lozoyensis (strain ATCC 74030 / MF5533)</name>
    <dbReference type="NCBI Taxonomy" id="1104152"/>
    <lineage>
        <taxon>Eukaryota</taxon>
        <taxon>Fungi</taxon>
        <taxon>Dikarya</taxon>
        <taxon>Ascomycota</taxon>
        <taxon>Pezizomycotina</taxon>
        <taxon>Leotiomycetes</taxon>
        <taxon>Helotiales</taxon>
        <taxon>Helotiaceae</taxon>
        <taxon>Glarea</taxon>
    </lineage>
</organism>
<keyword evidence="2" id="KW-1185">Reference proteome</keyword>
<dbReference type="EMBL" id="AGUE01000016">
    <property type="protein sequence ID" value="EHL02925.1"/>
    <property type="molecule type" value="Genomic_DNA"/>
</dbReference>
<evidence type="ECO:0000313" key="2">
    <source>
        <dbReference type="Proteomes" id="UP000005446"/>
    </source>
</evidence>
<sequence>MSQQSGIWGRTNTHNPFEVAGGLYMVEKDQEVDMRNLPAILNPTIERPVIEHMKVTHNVRPLARTV</sequence>
<accession>H0EEL2</accession>
<reference evidence="1 2" key="1">
    <citation type="journal article" date="2012" name="Eukaryot. Cell">
        <title>Genome sequence of the fungus Glarea lozoyensis: the first genome sequence of a species from the Helotiaceae family.</title>
        <authorList>
            <person name="Youssar L."/>
            <person name="Gruening B.A."/>
            <person name="Erxleben A."/>
            <person name="Guenther S."/>
            <person name="Huettel W."/>
        </authorList>
    </citation>
    <scope>NUCLEOTIDE SEQUENCE [LARGE SCALE GENOMIC DNA]</scope>
    <source>
        <strain evidence="2">ATCC 74030 / MF5533</strain>
    </source>
</reference>
<dbReference type="InParanoid" id="H0EEL2"/>
<dbReference type="AlphaFoldDB" id="H0EEL2"/>
<dbReference type="OrthoDB" id="10338137at2759"/>
<evidence type="ECO:0000313" key="1">
    <source>
        <dbReference type="EMBL" id="EHL02925.1"/>
    </source>
</evidence>